<keyword evidence="6 10" id="KW-1133">Transmembrane helix</keyword>
<dbReference type="InterPro" id="IPR003705">
    <property type="entry name" value="CbiN"/>
</dbReference>
<evidence type="ECO:0000313" key="11">
    <source>
        <dbReference type="EMBL" id="ALA67972.1"/>
    </source>
</evidence>
<keyword evidence="4 10" id="KW-0169">Cobalamin biosynthesis</keyword>
<dbReference type="HAMAP" id="MF_00330">
    <property type="entry name" value="CbiN"/>
    <property type="match status" value="1"/>
</dbReference>
<dbReference type="PANTHER" id="PTHR38662:SF1">
    <property type="entry name" value="COBALT TRANSPORT PROTEIN CBIN"/>
    <property type="match status" value="1"/>
</dbReference>
<sequence>MENSTTSTQAPRKNSGLVTAILIGAIALIAVFPMFFNFGDPAEEEQFGGTDAIASDVIMETDPGYEPWFEPLVGELPGEVESGLFALQAGLGAGVLGYAIGYYRGKNRTADNSKSRSGVREE</sequence>
<keyword evidence="1 10" id="KW-0171">Cobalt transport</keyword>
<dbReference type="KEGG" id="clw:CLAC_10140"/>
<keyword evidence="2 10" id="KW-0813">Transport</keyword>
<dbReference type="GO" id="GO:0009236">
    <property type="term" value="P:cobalamin biosynthetic process"/>
    <property type="evidence" value="ECO:0007669"/>
    <property type="project" value="UniProtKB-UniRule"/>
</dbReference>
<evidence type="ECO:0000313" key="12">
    <source>
        <dbReference type="Proteomes" id="UP000058446"/>
    </source>
</evidence>
<dbReference type="Proteomes" id="UP000058446">
    <property type="component" value="Chromosome"/>
</dbReference>
<gene>
    <name evidence="10" type="primary">cbiN</name>
    <name evidence="11" type="ORF">CLAC_10140</name>
</gene>
<dbReference type="EMBL" id="CP006841">
    <property type="protein sequence ID" value="ALA67972.1"/>
    <property type="molecule type" value="Genomic_DNA"/>
</dbReference>
<evidence type="ECO:0000256" key="2">
    <source>
        <dbReference type="ARBA" id="ARBA00022448"/>
    </source>
</evidence>
<dbReference type="RefSeq" id="WP_053412778.1">
    <property type="nucleotide sequence ID" value="NZ_CP006841.1"/>
</dbReference>
<comment type="similarity">
    <text evidence="10">Belongs to the CbiN family.</text>
</comment>
<comment type="function">
    <text evidence="10">Part of the energy-coupling factor (ECF) transporter complex CbiMNOQ involved in cobalt import.</text>
</comment>
<keyword evidence="12" id="KW-1185">Reference proteome</keyword>
<accession>A0A0K2H1Q2</accession>
<keyword evidence="9 10" id="KW-0170">Cobalt</keyword>
<evidence type="ECO:0000256" key="5">
    <source>
        <dbReference type="ARBA" id="ARBA00022692"/>
    </source>
</evidence>
<keyword evidence="7 10" id="KW-0406">Ion transport</keyword>
<dbReference type="Pfam" id="PF02553">
    <property type="entry name" value="CbiN"/>
    <property type="match status" value="1"/>
</dbReference>
<keyword evidence="8 10" id="KW-0472">Membrane</keyword>
<keyword evidence="5 10" id="KW-0812">Transmembrane</keyword>
<evidence type="ECO:0000256" key="10">
    <source>
        <dbReference type="HAMAP-Rule" id="MF_00330"/>
    </source>
</evidence>
<evidence type="ECO:0000256" key="8">
    <source>
        <dbReference type="ARBA" id="ARBA00023136"/>
    </source>
</evidence>
<evidence type="ECO:0000256" key="6">
    <source>
        <dbReference type="ARBA" id="ARBA00022989"/>
    </source>
</evidence>
<dbReference type="UniPathway" id="UPA00148"/>
<dbReference type="STRING" id="1408189.CLAC_10140"/>
<comment type="subunit">
    <text evidence="10">Forms an energy-coupling factor (ECF) transporter complex composed of an ATP-binding protein (A component, CbiO), a transmembrane protein (T component, CbiQ) and 2 possible substrate-capture proteins (S components, CbiM and CbiN) of unknown stoichimetry.</text>
</comment>
<name>A0A0K2H1Q2_9CORY</name>
<comment type="subcellular location">
    <subcellularLocation>
        <location evidence="10">Cell membrane</location>
        <topology evidence="10">Multi-pass membrane protein</topology>
    </subcellularLocation>
</comment>
<reference evidence="11 12" key="1">
    <citation type="submission" date="2013-10" db="EMBL/GenBank/DDBJ databases">
        <title>Complete genome sequence of Corynebacterium lactis DSM 45799(T), isolated from raw cow milk.</title>
        <authorList>
            <person name="Ruckert C."/>
            <person name="Albersmeier A."/>
            <person name="Lipski A."/>
            <person name="Kalinowski J."/>
        </authorList>
    </citation>
    <scope>NUCLEOTIDE SEQUENCE [LARGE SCALE GENOMIC DNA]</scope>
    <source>
        <strain evidence="11 12">RW2-5</strain>
    </source>
</reference>
<dbReference type="PANTHER" id="PTHR38662">
    <property type="entry name" value="COBALT TRANSPORT PROTEIN CBIN"/>
    <property type="match status" value="1"/>
</dbReference>
<dbReference type="GO" id="GO:0015087">
    <property type="term" value="F:cobalt ion transmembrane transporter activity"/>
    <property type="evidence" value="ECO:0007669"/>
    <property type="project" value="UniProtKB-UniRule"/>
</dbReference>
<proteinExistence type="inferred from homology"/>
<organism evidence="11 12">
    <name type="scientific">Corynebacterium lactis RW2-5</name>
    <dbReference type="NCBI Taxonomy" id="1408189"/>
    <lineage>
        <taxon>Bacteria</taxon>
        <taxon>Bacillati</taxon>
        <taxon>Actinomycetota</taxon>
        <taxon>Actinomycetes</taxon>
        <taxon>Mycobacteriales</taxon>
        <taxon>Corynebacteriaceae</taxon>
        <taxon>Corynebacterium</taxon>
    </lineage>
</organism>
<evidence type="ECO:0000256" key="4">
    <source>
        <dbReference type="ARBA" id="ARBA00022573"/>
    </source>
</evidence>
<keyword evidence="3 10" id="KW-1003">Cell membrane</keyword>
<dbReference type="PATRIC" id="fig|1408189.4.peg.2036"/>
<evidence type="ECO:0000256" key="1">
    <source>
        <dbReference type="ARBA" id="ARBA00022426"/>
    </source>
</evidence>
<protein>
    <recommendedName>
        <fullName evidence="10">Cobalt transport protein CbiN</fullName>
    </recommendedName>
    <alternativeName>
        <fullName evidence="10">Energy-coupling factor transporter probable substrate-capture protein CbiN</fullName>
        <shortName evidence="10">ECF transporter S component CbiN</shortName>
    </alternativeName>
</protein>
<evidence type="ECO:0000256" key="3">
    <source>
        <dbReference type="ARBA" id="ARBA00022475"/>
    </source>
</evidence>
<comment type="pathway">
    <text evidence="10">Cofactor biosynthesis; adenosylcobalamin biosynthesis.</text>
</comment>
<evidence type="ECO:0000256" key="9">
    <source>
        <dbReference type="ARBA" id="ARBA00023285"/>
    </source>
</evidence>
<dbReference type="GO" id="GO:0005886">
    <property type="term" value="C:plasma membrane"/>
    <property type="evidence" value="ECO:0007669"/>
    <property type="project" value="UniProtKB-SubCell"/>
</dbReference>
<evidence type="ECO:0000256" key="7">
    <source>
        <dbReference type="ARBA" id="ARBA00023065"/>
    </source>
</evidence>
<dbReference type="AlphaFoldDB" id="A0A0K2H1Q2"/>
<dbReference type="OrthoDB" id="1551318at2"/>
<dbReference type="NCBIfam" id="NF002780">
    <property type="entry name" value="PRK02898.1"/>
    <property type="match status" value="1"/>
</dbReference>